<evidence type="ECO:0000313" key="3">
    <source>
        <dbReference type="EMBL" id="CAD5229078.1"/>
    </source>
</evidence>
<dbReference type="Proteomes" id="UP000614601">
    <property type="component" value="Unassembled WGS sequence"/>
</dbReference>
<feature type="compositionally biased region" description="Basic residues" evidence="1">
    <location>
        <begin position="832"/>
        <end position="841"/>
    </location>
</feature>
<feature type="compositionally biased region" description="Polar residues" evidence="1">
    <location>
        <begin position="892"/>
        <end position="901"/>
    </location>
</feature>
<dbReference type="EMBL" id="CAJFDH010000006">
    <property type="protein sequence ID" value="CAD5229078.1"/>
    <property type="molecule type" value="Genomic_DNA"/>
</dbReference>
<proteinExistence type="predicted"/>
<dbReference type="AlphaFoldDB" id="A0A811LNR2"/>
<feature type="compositionally biased region" description="Basic and acidic residues" evidence="1">
    <location>
        <begin position="763"/>
        <end position="776"/>
    </location>
</feature>
<dbReference type="Pfam" id="PF00651">
    <property type="entry name" value="BTB"/>
    <property type="match status" value="1"/>
</dbReference>
<dbReference type="EMBL" id="CAJFCW020000006">
    <property type="protein sequence ID" value="CAG9125704.1"/>
    <property type="molecule type" value="Genomic_DNA"/>
</dbReference>
<feature type="domain" description="BTB" evidence="2">
    <location>
        <begin position="344"/>
        <end position="405"/>
    </location>
</feature>
<feature type="region of interest" description="Disordered" evidence="1">
    <location>
        <begin position="193"/>
        <end position="228"/>
    </location>
</feature>
<feature type="compositionally biased region" description="Basic and acidic residues" evidence="1">
    <location>
        <begin position="799"/>
        <end position="811"/>
    </location>
</feature>
<comment type="caution">
    <text evidence="3">The sequence shown here is derived from an EMBL/GenBank/DDBJ whole genome shotgun (WGS) entry which is preliminary data.</text>
</comment>
<accession>A0A811LNR2</accession>
<protein>
    <recommendedName>
        <fullName evidence="2">BTB domain-containing protein</fullName>
    </recommendedName>
</protein>
<feature type="region of interest" description="Disordered" evidence="1">
    <location>
        <begin position="753"/>
        <end position="938"/>
    </location>
</feature>
<dbReference type="Pfam" id="PF26017">
    <property type="entry name" value="BACK_BTBD8"/>
    <property type="match status" value="1"/>
</dbReference>
<dbReference type="Proteomes" id="UP000783686">
    <property type="component" value="Unassembled WGS sequence"/>
</dbReference>
<dbReference type="InterPro" id="IPR000210">
    <property type="entry name" value="BTB/POZ_dom"/>
</dbReference>
<dbReference type="OrthoDB" id="409642at2759"/>
<dbReference type="PANTHER" id="PTHR22427:SF7">
    <property type="entry name" value="GH15728P"/>
    <property type="match status" value="1"/>
</dbReference>
<dbReference type="PANTHER" id="PTHR22427">
    <property type="entry name" value="GH15728P"/>
    <property type="match status" value="1"/>
</dbReference>
<gene>
    <name evidence="3" type="ORF">BOKJ2_LOCUS13137</name>
</gene>
<evidence type="ECO:0000313" key="4">
    <source>
        <dbReference type="Proteomes" id="UP000614601"/>
    </source>
</evidence>
<feature type="compositionally biased region" description="Polar residues" evidence="1">
    <location>
        <begin position="126"/>
        <end position="150"/>
    </location>
</feature>
<feature type="compositionally biased region" description="Basic residues" evidence="1">
    <location>
        <begin position="813"/>
        <end position="822"/>
    </location>
</feature>
<feature type="compositionally biased region" description="Polar residues" evidence="1">
    <location>
        <begin position="846"/>
        <end position="867"/>
    </location>
</feature>
<dbReference type="InterPro" id="IPR011333">
    <property type="entry name" value="SKP1/BTB/POZ_sf"/>
</dbReference>
<reference evidence="3" key="1">
    <citation type="submission" date="2020-09" db="EMBL/GenBank/DDBJ databases">
        <authorList>
            <person name="Kikuchi T."/>
        </authorList>
    </citation>
    <scope>NUCLEOTIDE SEQUENCE</scope>
    <source>
        <strain evidence="3">SH1</strain>
    </source>
</reference>
<feature type="region of interest" description="Disordered" evidence="1">
    <location>
        <begin position="950"/>
        <end position="1001"/>
    </location>
</feature>
<name>A0A811LNR2_9BILA</name>
<feature type="region of interest" description="Disordered" evidence="1">
    <location>
        <begin position="124"/>
        <end position="178"/>
    </location>
</feature>
<sequence length="1001" mass="111694">MAAMVNHRETADLLLVSIDGRKLPAHLCILRQRAPVFFQRYVEPTLNANPRAATPQLPLEVAVGDVDSTGLSFFIKSIYTEEELVSLPNELKYEKTPRCTENEPPEAEILVYRDGLRDDISERISNKTSDSLSPSRVASQSQLSDMTNQEVPPEMSASYPSPSDYKHSGNDLLGSSGNLGQATLMTSFKELASQQSLNNPDSPMCTSGYSDKEDDGRRRSRSVASDVQGQSCKFIRLDDSGVSSRSNSDRSETKKAIFPMFIGMGTYDNMDDPMSQSAPSAESFGSTIRGRAMMARRLSVSSLTSLTSIDLTPTHENLPLFIDNEPASRLGKDLLLMYKSGTDTDVTIKTSTGLLKAHRCILWSTCIEFKKMLGSSAQIDLSKYTMATVDYLLQFLYGGLTCVAEAVDIWELLRLADELRLDQLLQVAMLHLKAHRCHFFHRPCASCVSAVFDALPQFHNLPILRPLYEEAMAWQCKHFARIWKGRIFLHLSEYWQKESFEALINSVNDESVIDVLLGCEKLQIALPRIKAQHSSIYVQKLVNDTIEYCTDFLISSLDLVVQSKVFVHQGKGLALNLSLLEDILPSLIHSLNADTAIRTFVSLKQLLTDIAEGRIQTSSTCSLNQVEDINPRFLSLCRRLLELCDKHLLHFTASVVKSTAWDLLEKEDQDRIQETGIFVEMCLPKAPPPRLSSFNRSYKRSSSVGFGNPMSSKLDPPFYGTYERTRSLERARPASTFTQLVEADEPLEAILEREKSQNQIPLEQHRRANSLREHSSSRMSVKSNASTVKHRSPQPSEVDLTKKEEKKEPPKLKFPKSTHAHKVPSPESPTKRISKTRHPPPVKRTVPSQSATVNVERQNTQTIMTAEQNKEKGIDTSTMEIKPSTSEDKNTVDNAPTSVATSDAVKNKPRSVVKPMPKPTTFSAVQNKPTTTRRSVTSATAAYAAKVVDRKSALPRQLPPPNAAMLTRSRANPGLSIDGKVKRKDVENDSRIPRSPKVGRR</sequence>
<feature type="compositionally biased region" description="Polar residues" evidence="1">
    <location>
        <begin position="193"/>
        <end position="209"/>
    </location>
</feature>
<feature type="compositionally biased region" description="Polar residues" evidence="1">
    <location>
        <begin position="920"/>
        <end position="929"/>
    </location>
</feature>
<dbReference type="Gene3D" id="3.30.710.10">
    <property type="entry name" value="Potassium Channel Kv1.1, Chain A"/>
    <property type="match status" value="2"/>
</dbReference>
<dbReference type="SUPFAM" id="SSF54695">
    <property type="entry name" value="POZ domain"/>
    <property type="match status" value="1"/>
</dbReference>
<keyword evidence="4" id="KW-1185">Reference proteome</keyword>
<evidence type="ECO:0000256" key="1">
    <source>
        <dbReference type="SAM" id="MobiDB-lite"/>
    </source>
</evidence>
<feature type="domain" description="BTB" evidence="2">
    <location>
        <begin position="11"/>
        <end position="87"/>
    </location>
</feature>
<dbReference type="PROSITE" id="PS50097">
    <property type="entry name" value="BTB"/>
    <property type="match status" value="2"/>
</dbReference>
<dbReference type="InterPro" id="IPR043225">
    <property type="entry name" value="BACK_BTBD8"/>
</dbReference>
<dbReference type="SMART" id="SM00225">
    <property type="entry name" value="BTB"/>
    <property type="match status" value="1"/>
</dbReference>
<feature type="compositionally biased region" description="Polar residues" evidence="1">
    <location>
        <begin position="777"/>
        <end position="787"/>
    </location>
</feature>
<organism evidence="3 4">
    <name type="scientific">Bursaphelenchus okinawaensis</name>
    <dbReference type="NCBI Taxonomy" id="465554"/>
    <lineage>
        <taxon>Eukaryota</taxon>
        <taxon>Metazoa</taxon>
        <taxon>Ecdysozoa</taxon>
        <taxon>Nematoda</taxon>
        <taxon>Chromadorea</taxon>
        <taxon>Rhabditida</taxon>
        <taxon>Tylenchina</taxon>
        <taxon>Tylenchomorpha</taxon>
        <taxon>Aphelenchoidea</taxon>
        <taxon>Aphelenchoididae</taxon>
        <taxon>Bursaphelenchus</taxon>
    </lineage>
</organism>
<evidence type="ECO:0000259" key="2">
    <source>
        <dbReference type="PROSITE" id="PS50097"/>
    </source>
</evidence>